<evidence type="ECO:0000256" key="10">
    <source>
        <dbReference type="RuleBase" id="RU367011"/>
    </source>
</evidence>
<dbReference type="PROSITE" id="PS00162">
    <property type="entry name" value="ALPHA_CA_1"/>
    <property type="match status" value="1"/>
</dbReference>
<comment type="similarity">
    <text evidence="3 10">Belongs to the alpha-carbonic anhydrase family.</text>
</comment>
<dbReference type="EMBL" id="JAAGRR010000023">
    <property type="protein sequence ID" value="NDY41892.1"/>
    <property type="molecule type" value="Genomic_DNA"/>
</dbReference>
<evidence type="ECO:0000256" key="9">
    <source>
        <dbReference type="ARBA" id="ARBA00048348"/>
    </source>
</evidence>
<feature type="domain" description="Alpha-carbonic anhydrase" evidence="12">
    <location>
        <begin position="24"/>
        <end position="272"/>
    </location>
</feature>
<comment type="catalytic activity">
    <reaction evidence="9 10">
        <text>hydrogencarbonate + H(+) = CO2 + H2O</text>
        <dbReference type="Rhea" id="RHEA:10748"/>
        <dbReference type="ChEBI" id="CHEBI:15377"/>
        <dbReference type="ChEBI" id="CHEBI:15378"/>
        <dbReference type="ChEBI" id="CHEBI:16526"/>
        <dbReference type="ChEBI" id="CHEBI:17544"/>
        <dbReference type="EC" id="4.2.1.1"/>
    </reaction>
</comment>
<evidence type="ECO:0000256" key="3">
    <source>
        <dbReference type="ARBA" id="ARBA00010718"/>
    </source>
</evidence>
<dbReference type="InterPro" id="IPR018338">
    <property type="entry name" value="Carbonic_anhydrase_a-class_CS"/>
</dbReference>
<dbReference type="PANTHER" id="PTHR18952">
    <property type="entry name" value="CARBONIC ANHYDRASE"/>
    <property type="match status" value="1"/>
</dbReference>
<dbReference type="SMART" id="SM01057">
    <property type="entry name" value="Carb_anhydrase"/>
    <property type="match status" value="1"/>
</dbReference>
<feature type="signal peptide" evidence="10">
    <location>
        <begin position="1"/>
        <end position="23"/>
    </location>
</feature>
<organism evidence="13 14">
    <name type="scientific">Dissulfurirhabdus thermomarina</name>
    <dbReference type="NCBI Taxonomy" id="1765737"/>
    <lineage>
        <taxon>Bacteria</taxon>
        <taxon>Deltaproteobacteria</taxon>
        <taxon>Dissulfurirhabdaceae</taxon>
        <taxon>Dissulfurirhabdus</taxon>
    </lineage>
</organism>
<evidence type="ECO:0000256" key="7">
    <source>
        <dbReference type="ARBA" id="ARBA00022833"/>
    </source>
</evidence>
<evidence type="ECO:0000256" key="1">
    <source>
        <dbReference type="ARBA" id="ARBA00001947"/>
    </source>
</evidence>
<evidence type="ECO:0000256" key="11">
    <source>
        <dbReference type="SAM" id="MobiDB-lite"/>
    </source>
</evidence>
<dbReference type="CDD" id="cd03124">
    <property type="entry name" value="alpha_CA_prokaryotic_like"/>
    <property type="match status" value="1"/>
</dbReference>
<dbReference type="InterPro" id="IPR041891">
    <property type="entry name" value="Alpha_CA_prokaryot-like"/>
</dbReference>
<sequence>MNLRRFLAVTLAAVFWLPAAVWAGEWGYEGQTGVYPPDEWGHVAPACDGSRQSPIDIVTAEVQPVDHVGLRIHYKPDTVSVLNNGHAVTAYPDDRYIEVEGADGTWERYRLVQFHFHTLSEHTVDGRHFDMEMHLVHANDAYLAGQPGGKLSVIGVFIRKGRENKALRDIFDDLPEAVHHEAGEGEMLTARVPVDFDKLLPRKSAVFAYPGSLTTPGCDEIVSWFVFERPIQMSVAQIEAYRELYRDPETGERYDTNRPTQPLNGRVVSYGPLD</sequence>
<keyword evidence="7 10" id="KW-0862">Zinc</keyword>
<evidence type="ECO:0000256" key="8">
    <source>
        <dbReference type="ARBA" id="ARBA00023239"/>
    </source>
</evidence>
<feature type="region of interest" description="Disordered" evidence="11">
    <location>
        <begin position="250"/>
        <end position="274"/>
    </location>
</feature>
<evidence type="ECO:0000256" key="5">
    <source>
        <dbReference type="ARBA" id="ARBA00014628"/>
    </source>
</evidence>
<dbReference type="RefSeq" id="WP_163298045.1">
    <property type="nucleotide sequence ID" value="NZ_JAAGRR010000023.1"/>
</dbReference>
<dbReference type="Proteomes" id="UP000469346">
    <property type="component" value="Unassembled WGS sequence"/>
</dbReference>
<name>A0A6N9TKU0_DISTH</name>
<feature type="chain" id="PRO_5027163319" description="Carbonic anhydrase" evidence="10">
    <location>
        <begin position="24"/>
        <end position="274"/>
    </location>
</feature>
<dbReference type="Pfam" id="PF00194">
    <property type="entry name" value="Carb_anhydrase"/>
    <property type="match status" value="1"/>
</dbReference>
<evidence type="ECO:0000256" key="4">
    <source>
        <dbReference type="ARBA" id="ARBA00012925"/>
    </source>
</evidence>
<proteinExistence type="inferred from homology"/>
<comment type="caution">
    <text evidence="13">The sequence shown here is derived from an EMBL/GenBank/DDBJ whole genome shotgun (WGS) entry which is preliminary data.</text>
</comment>
<dbReference type="GO" id="GO:0004089">
    <property type="term" value="F:carbonate dehydratase activity"/>
    <property type="evidence" value="ECO:0007669"/>
    <property type="project" value="UniProtKB-UniRule"/>
</dbReference>
<dbReference type="InterPro" id="IPR001148">
    <property type="entry name" value="CA_dom"/>
</dbReference>
<evidence type="ECO:0000313" key="14">
    <source>
        <dbReference type="Proteomes" id="UP000469346"/>
    </source>
</evidence>
<dbReference type="PROSITE" id="PS51144">
    <property type="entry name" value="ALPHA_CA_2"/>
    <property type="match status" value="1"/>
</dbReference>
<comment type="function">
    <text evidence="2 10">Reversible hydration of carbon dioxide.</text>
</comment>
<comment type="cofactor">
    <cofactor evidence="1 10">
        <name>Zn(2+)</name>
        <dbReference type="ChEBI" id="CHEBI:29105"/>
    </cofactor>
</comment>
<dbReference type="Gene3D" id="3.10.200.10">
    <property type="entry name" value="Alpha carbonic anhydrase"/>
    <property type="match status" value="1"/>
</dbReference>
<dbReference type="InterPro" id="IPR036398">
    <property type="entry name" value="CA_dom_sf"/>
</dbReference>
<dbReference type="SUPFAM" id="SSF51069">
    <property type="entry name" value="Carbonic anhydrase"/>
    <property type="match status" value="1"/>
</dbReference>
<evidence type="ECO:0000256" key="6">
    <source>
        <dbReference type="ARBA" id="ARBA00022723"/>
    </source>
</evidence>
<dbReference type="InterPro" id="IPR023561">
    <property type="entry name" value="Carbonic_anhydrase_a-class"/>
</dbReference>
<reference evidence="13 14" key="1">
    <citation type="submission" date="2020-02" db="EMBL/GenBank/DDBJ databases">
        <title>Comparative genomics of sulfur disproportionating microorganisms.</title>
        <authorList>
            <person name="Ward L.M."/>
            <person name="Bertran E."/>
            <person name="Johnston D.T."/>
        </authorList>
    </citation>
    <scope>NUCLEOTIDE SEQUENCE [LARGE SCALE GENOMIC DNA]</scope>
    <source>
        <strain evidence="13 14">DSM 100025</strain>
    </source>
</reference>
<evidence type="ECO:0000256" key="2">
    <source>
        <dbReference type="ARBA" id="ARBA00002904"/>
    </source>
</evidence>
<evidence type="ECO:0000259" key="12">
    <source>
        <dbReference type="PROSITE" id="PS51144"/>
    </source>
</evidence>
<gene>
    <name evidence="13" type="ORF">G3N55_03390</name>
</gene>
<protein>
    <recommendedName>
        <fullName evidence="5 10">Carbonic anhydrase</fullName>
        <ecNumber evidence="4 10">4.2.1.1</ecNumber>
    </recommendedName>
</protein>
<keyword evidence="6 10" id="KW-0479">Metal-binding</keyword>
<evidence type="ECO:0000313" key="13">
    <source>
        <dbReference type="EMBL" id="NDY41892.1"/>
    </source>
</evidence>
<keyword evidence="8 10" id="KW-0456">Lyase</keyword>
<keyword evidence="14" id="KW-1185">Reference proteome</keyword>
<accession>A0A6N9TKU0</accession>
<keyword evidence="10" id="KW-0732">Signal</keyword>
<dbReference type="AlphaFoldDB" id="A0A6N9TKU0"/>
<dbReference type="GO" id="GO:0008270">
    <property type="term" value="F:zinc ion binding"/>
    <property type="evidence" value="ECO:0007669"/>
    <property type="project" value="UniProtKB-UniRule"/>
</dbReference>
<dbReference type="EC" id="4.2.1.1" evidence="4 10"/>
<dbReference type="PANTHER" id="PTHR18952:SF265">
    <property type="entry name" value="CARBONIC ANHYDRASE"/>
    <property type="match status" value="1"/>
</dbReference>